<organism evidence="1 2">
    <name type="scientific">Salimicrobium salexigens</name>
    <dbReference type="NCBI Taxonomy" id="908941"/>
    <lineage>
        <taxon>Bacteria</taxon>
        <taxon>Bacillati</taxon>
        <taxon>Bacillota</taxon>
        <taxon>Bacilli</taxon>
        <taxon>Bacillales</taxon>
        <taxon>Bacillaceae</taxon>
        <taxon>Salimicrobium</taxon>
    </lineage>
</organism>
<evidence type="ECO:0000313" key="1">
    <source>
        <dbReference type="EMBL" id="SIT01943.1"/>
    </source>
</evidence>
<sequence length="317" mass="37366">EAGESTIRTYVRELRDEHHIPKELTHRSYEEIEELPKGYQMQVDFGESKVKTTEGKIMKVYVIAFVLSHSRYKYAEWQERPFTTRDVLRSHENAFNYYGGRTEEIVYDQDKLMTVTENKGKVENVVKFIKMNFAKNRVFHTIESWNEKCWRWLEKKGNYQVHNTIKKRPVEVFALEKPHLRKVSAKLSFESSNKSIITRTVHKNNIIKYLSNRYTVPLGTYKPNEDNIVYVREEDGCLIIEKTPGGAHIATHLIPRGKGELIRNTDHSRNKWKGIDAYKETVKAAFEDKGMAHIFLEEMSKRYPRYIRDQLQVSTTV</sequence>
<protein>
    <submittedName>
        <fullName evidence="1">Colicin D</fullName>
    </submittedName>
</protein>
<gene>
    <name evidence="1" type="ORF">SAMN05421758_1322</name>
</gene>
<dbReference type="EMBL" id="FTOK01000032">
    <property type="protein sequence ID" value="SIT01943.1"/>
    <property type="molecule type" value="Genomic_DNA"/>
</dbReference>
<keyword evidence="2" id="KW-1185">Reference proteome</keyword>
<evidence type="ECO:0000313" key="2">
    <source>
        <dbReference type="Proteomes" id="UP000199777"/>
    </source>
</evidence>
<accession>A0ABY1L2I7</accession>
<proteinExistence type="predicted"/>
<dbReference type="PANTHER" id="PTHR35004">
    <property type="entry name" value="TRANSPOSASE RV3428C-RELATED"/>
    <property type="match status" value="1"/>
</dbReference>
<comment type="caution">
    <text evidence="1">The sequence shown here is derived from an EMBL/GenBank/DDBJ whole genome shotgun (WGS) entry which is preliminary data.</text>
</comment>
<name>A0ABY1L2I7_9BACI</name>
<reference evidence="1 2" key="1">
    <citation type="submission" date="2017-01" db="EMBL/GenBank/DDBJ databases">
        <authorList>
            <person name="Varghese N."/>
            <person name="Submissions S."/>
        </authorList>
    </citation>
    <scope>NUCLEOTIDE SEQUENCE [LARGE SCALE GENOMIC DNA]</scope>
    <source>
        <strain evidence="1 2">DSM 22782</strain>
    </source>
</reference>
<dbReference type="Proteomes" id="UP000199777">
    <property type="component" value="Unassembled WGS sequence"/>
</dbReference>
<feature type="non-terminal residue" evidence="1">
    <location>
        <position position="1"/>
    </location>
</feature>